<dbReference type="GO" id="GO:0061799">
    <property type="term" value="F:cyclic pyranopterin monophosphate synthase activity"/>
    <property type="evidence" value="ECO:0007669"/>
    <property type="project" value="UniProtKB-EC"/>
</dbReference>
<comment type="catalytic activity">
    <reaction evidence="1">
        <text>(8S)-3',8-cyclo-7,8-dihydroguanosine 5'-triphosphate = cyclic pyranopterin phosphate + diphosphate</text>
        <dbReference type="Rhea" id="RHEA:49580"/>
        <dbReference type="ChEBI" id="CHEBI:33019"/>
        <dbReference type="ChEBI" id="CHEBI:59648"/>
        <dbReference type="ChEBI" id="CHEBI:131766"/>
        <dbReference type="EC" id="4.6.1.17"/>
    </reaction>
</comment>
<dbReference type="OrthoDB" id="429626at2759"/>
<dbReference type="InterPro" id="IPR013785">
    <property type="entry name" value="Aldolase_TIM"/>
</dbReference>
<organism evidence="13 14">
    <name type="scientific">Scleroderma citrinum Foug A</name>
    <dbReference type="NCBI Taxonomy" id="1036808"/>
    <lineage>
        <taxon>Eukaryota</taxon>
        <taxon>Fungi</taxon>
        <taxon>Dikarya</taxon>
        <taxon>Basidiomycota</taxon>
        <taxon>Agaricomycotina</taxon>
        <taxon>Agaricomycetes</taxon>
        <taxon>Agaricomycetidae</taxon>
        <taxon>Boletales</taxon>
        <taxon>Sclerodermatineae</taxon>
        <taxon>Sclerodermataceae</taxon>
        <taxon>Scleroderma</taxon>
    </lineage>
</organism>
<reference evidence="14" key="2">
    <citation type="submission" date="2015-01" db="EMBL/GenBank/DDBJ databases">
        <title>Evolutionary Origins and Diversification of the Mycorrhizal Mutualists.</title>
        <authorList>
            <consortium name="DOE Joint Genome Institute"/>
            <consortium name="Mycorrhizal Genomics Consortium"/>
            <person name="Kohler A."/>
            <person name="Kuo A."/>
            <person name="Nagy L.G."/>
            <person name="Floudas D."/>
            <person name="Copeland A."/>
            <person name="Barry K.W."/>
            <person name="Cichocki N."/>
            <person name="Veneault-Fourrey C."/>
            <person name="LaButti K."/>
            <person name="Lindquist E.A."/>
            <person name="Lipzen A."/>
            <person name="Lundell T."/>
            <person name="Morin E."/>
            <person name="Murat C."/>
            <person name="Riley R."/>
            <person name="Ohm R."/>
            <person name="Sun H."/>
            <person name="Tunlid A."/>
            <person name="Henrissat B."/>
            <person name="Grigoriev I.V."/>
            <person name="Hibbett D.S."/>
            <person name="Martin F."/>
        </authorList>
    </citation>
    <scope>NUCLEOTIDE SEQUENCE [LARGE SCALE GENOMIC DNA]</scope>
    <source>
        <strain evidence="14">Foug A</strain>
    </source>
</reference>
<keyword evidence="4" id="KW-0949">S-adenosyl-L-methionine</keyword>
<dbReference type="Proteomes" id="UP000053989">
    <property type="component" value="Unassembled WGS sequence"/>
</dbReference>
<dbReference type="CDD" id="cd01420">
    <property type="entry name" value="MoaC_PE"/>
    <property type="match status" value="1"/>
</dbReference>
<dbReference type="Pfam" id="PF06463">
    <property type="entry name" value="Mob_synth_C"/>
    <property type="match status" value="1"/>
</dbReference>
<dbReference type="InterPro" id="IPR010505">
    <property type="entry name" value="MoaA_twitch"/>
</dbReference>
<dbReference type="GO" id="GO:0005525">
    <property type="term" value="F:GTP binding"/>
    <property type="evidence" value="ECO:0007669"/>
    <property type="project" value="UniProtKB-KW"/>
</dbReference>
<dbReference type="InterPro" id="IPR002820">
    <property type="entry name" value="Mopterin_CF_biosynth-C_dom"/>
</dbReference>
<dbReference type="NCBIfam" id="NF006870">
    <property type="entry name" value="PRK09364.1"/>
    <property type="match status" value="1"/>
</dbReference>
<keyword evidence="7" id="KW-0408">Iron</keyword>
<dbReference type="UniPathway" id="UPA00344"/>
<evidence type="ECO:0000256" key="10">
    <source>
        <dbReference type="ARBA" id="ARBA00023150"/>
    </source>
</evidence>
<dbReference type="SUPFAM" id="SSF102114">
    <property type="entry name" value="Radical SAM enzymes"/>
    <property type="match status" value="1"/>
</dbReference>
<comment type="pathway">
    <text evidence="2">Cofactor biosynthesis; molybdopterin biosynthesis.</text>
</comment>
<evidence type="ECO:0000313" key="13">
    <source>
        <dbReference type="EMBL" id="KIM70299.1"/>
    </source>
</evidence>
<keyword evidence="6" id="KW-0547">Nucleotide-binding</keyword>
<keyword evidence="8" id="KW-0411">Iron-sulfur</keyword>
<dbReference type="STRING" id="1036808.A0A0C3EQ48"/>
<feature type="domain" description="Radical SAM core" evidence="12">
    <location>
        <begin position="1"/>
        <end position="134"/>
    </location>
</feature>
<evidence type="ECO:0000256" key="3">
    <source>
        <dbReference type="ARBA" id="ARBA00012575"/>
    </source>
</evidence>
<dbReference type="Gene3D" id="3.20.20.70">
    <property type="entry name" value="Aldolase class I"/>
    <property type="match status" value="1"/>
</dbReference>
<dbReference type="InterPro" id="IPR047594">
    <property type="entry name" value="MoaC_bact/euk"/>
</dbReference>
<keyword evidence="5" id="KW-0479">Metal-binding</keyword>
<keyword evidence="14" id="KW-1185">Reference proteome</keyword>
<evidence type="ECO:0000256" key="9">
    <source>
        <dbReference type="ARBA" id="ARBA00023134"/>
    </source>
</evidence>
<name>A0A0C3EQ48_9AGAM</name>
<dbReference type="PANTHER" id="PTHR22960:SF0">
    <property type="entry name" value="MOLYBDENUM COFACTOR BIOSYNTHESIS PROTEIN 1"/>
    <property type="match status" value="1"/>
</dbReference>
<dbReference type="InterPro" id="IPR058240">
    <property type="entry name" value="rSAM_sf"/>
</dbReference>
<dbReference type="PROSITE" id="PS51918">
    <property type="entry name" value="RADICAL_SAM"/>
    <property type="match status" value="1"/>
</dbReference>
<dbReference type="GO" id="GO:0046872">
    <property type="term" value="F:metal ion binding"/>
    <property type="evidence" value="ECO:0007669"/>
    <property type="project" value="UniProtKB-KW"/>
</dbReference>
<dbReference type="InParanoid" id="A0A0C3EQ48"/>
<dbReference type="GO" id="GO:0061798">
    <property type="term" value="F:GTP 3',8'-cyclase activity"/>
    <property type="evidence" value="ECO:0007669"/>
    <property type="project" value="TreeGrafter"/>
</dbReference>
<protein>
    <recommendedName>
        <fullName evidence="3">cyclic pyranopterin monophosphate synthase</fullName>
        <ecNumber evidence="3">4.6.1.17</ecNumber>
    </recommendedName>
</protein>
<dbReference type="GO" id="GO:0051539">
    <property type="term" value="F:4 iron, 4 sulfur cluster binding"/>
    <property type="evidence" value="ECO:0007669"/>
    <property type="project" value="UniProtKB-KW"/>
</dbReference>
<evidence type="ECO:0000256" key="8">
    <source>
        <dbReference type="ARBA" id="ARBA00023014"/>
    </source>
</evidence>
<dbReference type="InterPro" id="IPR036522">
    <property type="entry name" value="MoaC_sf"/>
</dbReference>
<dbReference type="GO" id="GO:0006777">
    <property type="term" value="P:Mo-molybdopterin cofactor biosynthetic process"/>
    <property type="evidence" value="ECO:0007669"/>
    <property type="project" value="UniProtKB-KW"/>
</dbReference>
<evidence type="ECO:0000313" key="14">
    <source>
        <dbReference type="Proteomes" id="UP000053989"/>
    </source>
</evidence>
<evidence type="ECO:0000256" key="7">
    <source>
        <dbReference type="ARBA" id="ARBA00023004"/>
    </source>
</evidence>
<evidence type="ECO:0000256" key="4">
    <source>
        <dbReference type="ARBA" id="ARBA00022691"/>
    </source>
</evidence>
<dbReference type="InterPro" id="IPR050105">
    <property type="entry name" value="MoCo_biosynth_MoaA/MoaC"/>
</dbReference>
<keyword evidence="10" id="KW-0501">Molybdenum cofactor biosynthesis</keyword>
<evidence type="ECO:0000259" key="12">
    <source>
        <dbReference type="PROSITE" id="PS51918"/>
    </source>
</evidence>
<evidence type="ECO:0000256" key="1">
    <source>
        <dbReference type="ARBA" id="ARBA00001637"/>
    </source>
</evidence>
<evidence type="ECO:0000256" key="11">
    <source>
        <dbReference type="ARBA" id="ARBA00023239"/>
    </source>
</evidence>
<accession>A0A0C3EQ48</accession>
<evidence type="ECO:0000256" key="6">
    <source>
        <dbReference type="ARBA" id="ARBA00022741"/>
    </source>
</evidence>
<dbReference type="SUPFAM" id="SSF55040">
    <property type="entry name" value="Molybdenum cofactor biosynthesis protein C, MoaC"/>
    <property type="match status" value="1"/>
</dbReference>
<dbReference type="EC" id="4.6.1.17" evidence="3"/>
<keyword evidence="11" id="KW-0456">Lyase</keyword>
<dbReference type="HOGENOM" id="CLU_009273_7_2_1"/>
<dbReference type="Gene3D" id="3.30.70.640">
    <property type="entry name" value="Molybdopterin cofactor biosynthesis C (MoaC) domain"/>
    <property type="match status" value="1"/>
</dbReference>
<proteinExistence type="predicted"/>
<evidence type="ECO:0000256" key="5">
    <source>
        <dbReference type="ARBA" id="ARBA00022723"/>
    </source>
</evidence>
<evidence type="ECO:0000256" key="2">
    <source>
        <dbReference type="ARBA" id="ARBA00005046"/>
    </source>
</evidence>
<keyword evidence="9" id="KW-0342">GTP-binding</keyword>
<dbReference type="AlphaFoldDB" id="A0A0C3EQ48"/>
<dbReference type="CDD" id="cd21117">
    <property type="entry name" value="Twitch_MoaA"/>
    <property type="match status" value="1"/>
</dbReference>
<dbReference type="PANTHER" id="PTHR22960">
    <property type="entry name" value="MOLYBDOPTERIN COFACTOR SYNTHESIS PROTEIN A"/>
    <property type="match status" value="1"/>
</dbReference>
<dbReference type="EMBL" id="KN822005">
    <property type="protein sequence ID" value="KIM70299.1"/>
    <property type="molecule type" value="Genomic_DNA"/>
</dbReference>
<dbReference type="InterPro" id="IPR007197">
    <property type="entry name" value="rSAM"/>
</dbReference>
<reference evidence="13 14" key="1">
    <citation type="submission" date="2014-04" db="EMBL/GenBank/DDBJ databases">
        <authorList>
            <consortium name="DOE Joint Genome Institute"/>
            <person name="Kuo A."/>
            <person name="Kohler A."/>
            <person name="Nagy L.G."/>
            <person name="Floudas D."/>
            <person name="Copeland A."/>
            <person name="Barry K.W."/>
            <person name="Cichocki N."/>
            <person name="Veneault-Fourrey C."/>
            <person name="LaButti K."/>
            <person name="Lindquist E.A."/>
            <person name="Lipzen A."/>
            <person name="Lundell T."/>
            <person name="Morin E."/>
            <person name="Murat C."/>
            <person name="Sun H."/>
            <person name="Tunlid A."/>
            <person name="Henrissat B."/>
            <person name="Grigoriev I.V."/>
            <person name="Hibbett D.S."/>
            <person name="Martin F."/>
            <person name="Nordberg H.P."/>
            <person name="Cantor M.N."/>
            <person name="Hua S.X."/>
        </authorList>
    </citation>
    <scope>NUCLEOTIDE SEQUENCE [LARGE SCALE GENOMIC DNA]</scope>
    <source>
        <strain evidence="13 14">Foug A</strain>
    </source>
</reference>
<dbReference type="Pfam" id="PF01967">
    <property type="entry name" value="MoaC"/>
    <property type="match status" value="1"/>
</dbReference>
<sequence>MTSNGLALHRRLPDLVDKGLTHLNLSLDTLDPFKFEIMARRMGHDAVLKSLEVALSCPGLQSVKLNVVVIKGLNDTEVLDFVDLTKHKRLWVRFIEFMPFTGNKWDKAKMVPSAELLAVIKKQFPTIERMETIPNETARLWRVPGHSGGIGFISSMSDHFCSTCNRLRITADGQIKVCLFDGKEISLRDEMRRGVSDDELLRVIRSAVWGKKEKHAGMDNIDAESNRPMILIGGALFPNFKRSFLHPRGPAVLVRTSGPGTTHLLMATYVQRRWSSHCGPCEPRLTHLDATGRPSMVDVSSKEPTKRTATATGSIYVPKIAYELVSGMDAPEDTDLQTVPSLQTALEKSRNKGHTLTVAQLAAIMGCKRTAELIPLCHPLKLSNISVTLTPEPILREGMPQLVNRPPYRIRCTATVSCEGKTGVEMEALTAVTVGLLTVWDMLKAVAGKEMMIGDIVVSHKSGGKSGDFIRAEKK</sequence>
<gene>
    <name evidence="13" type="ORF">SCLCIDRAFT_1207613</name>
</gene>